<dbReference type="PANTHER" id="PTHR11795">
    <property type="entry name" value="BRANCHED-CHAIN AMINO ACID TRANSPORT SYSTEM PERMEASE PROTEIN LIVH"/>
    <property type="match status" value="1"/>
</dbReference>
<feature type="transmembrane region" description="Helical" evidence="9">
    <location>
        <begin position="63"/>
        <end position="82"/>
    </location>
</feature>
<dbReference type="KEGG" id="erz:ER308_15795"/>
<dbReference type="RefSeq" id="WP_131155884.1">
    <property type="nucleotide sequence ID" value="NZ_CP036402.1"/>
</dbReference>
<evidence type="ECO:0000256" key="4">
    <source>
        <dbReference type="ARBA" id="ARBA00022692"/>
    </source>
</evidence>
<dbReference type="GO" id="GO:0022857">
    <property type="term" value="F:transmembrane transporter activity"/>
    <property type="evidence" value="ECO:0007669"/>
    <property type="project" value="InterPro"/>
</dbReference>
<dbReference type="CDD" id="cd06582">
    <property type="entry name" value="TM_PBP1_LivH_like"/>
    <property type="match status" value="1"/>
</dbReference>
<dbReference type="Pfam" id="PF02653">
    <property type="entry name" value="BPD_transp_2"/>
    <property type="match status" value="1"/>
</dbReference>
<name>A0A411YIC0_9ACTN</name>
<sequence length="292" mass="30600">MALTVFVQTTISGILLGLVYTAVGVGLSLTMGVLRIVNVSHSAFLIFAAFLTITLVNNWGLDPFLAGALIVPIFAVAGYLVGSTTIRRIAREPATTGLLALFGVMVFLESLAIVIWTTDTRSMATGYLDAALRGFGVSVPLTRLAGAAIAAVAVVALYLFLQRTMTGRSIRAMAQNRDAAALVGIRVDRLDALVFAIGTALAAVGGVALAIVFSLTPQMHVVWLAWAFLVVVVGGLGNVRNTAAAALLLGLVESFAGVLLPFHYTYILVYGLLAAALLFRSEGLFGSKARTI</sequence>
<dbReference type="Proteomes" id="UP000291469">
    <property type="component" value="Chromosome"/>
</dbReference>
<dbReference type="InterPro" id="IPR001851">
    <property type="entry name" value="ABC_transp_permease"/>
</dbReference>
<dbReference type="GO" id="GO:0006865">
    <property type="term" value="P:amino acid transport"/>
    <property type="evidence" value="ECO:0007669"/>
    <property type="project" value="UniProtKB-KW"/>
</dbReference>
<evidence type="ECO:0000256" key="8">
    <source>
        <dbReference type="ARBA" id="ARBA00037998"/>
    </source>
</evidence>
<feature type="transmembrane region" description="Helical" evidence="9">
    <location>
        <begin position="221"/>
        <end position="239"/>
    </location>
</feature>
<evidence type="ECO:0000256" key="7">
    <source>
        <dbReference type="ARBA" id="ARBA00023136"/>
    </source>
</evidence>
<organism evidence="10 11">
    <name type="scientific">Egibacter rhizosphaerae</name>
    <dbReference type="NCBI Taxonomy" id="1670831"/>
    <lineage>
        <taxon>Bacteria</taxon>
        <taxon>Bacillati</taxon>
        <taxon>Actinomycetota</taxon>
        <taxon>Nitriliruptoria</taxon>
        <taxon>Egibacterales</taxon>
        <taxon>Egibacteraceae</taxon>
        <taxon>Egibacter</taxon>
    </lineage>
</organism>
<evidence type="ECO:0000256" key="2">
    <source>
        <dbReference type="ARBA" id="ARBA00022448"/>
    </source>
</evidence>
<feature type="transmembrane region" description="Helical" evidence="9">
    <location>
        <begin position="94"/>
        <end position="117"/>
    </location>
</feature>
<evidence type="ECO:0000313" key="11">
    <source>
        <dbReference type="Proteomes" id="UP000291469"/>
    </source>
</evidence>
<keyword evidence="2" id="KW-0813">Transport</keyword>
<evidence type="ECO:0000256" key="6">
    <source>
        <dbReference type="ARBA" id="ARBA00022989"/>
    </source>
</evidence>
<keyword evidence="7 9" id="KW-0472">Membrane</keyword>
<dbReference type="InterPro" id="IPR052157">
    <property type="entry name" value="BCAA_transport_permease"/>
</dbReference>
<dbReference type="PANTHER" id="PTHR11795:SF445">
    <property type="entry name" value="AMINO ACID ABC TRANSPORTER PERMEASE PROTEIN"/>
    <property type="match status" value="1"/>
</dbReference>
<evidence type="ECO:0000256" key="1">
    <source>
        <dbReference type="ARBA" id="ARBA00004651"/>
    </source>
</evidence>
<feature type="transmembrane region" description="Helical" evidence="9">
    <location>
        <begin position="246"/>
        <end position="279"/>
    </location>
</feature>
<reference evidence="10 11" key="1">
    <citation type="submission" date="2019-01" db="EMBL/GenBank/DDBJ databases">
        <title>Egibacter rhizosphaerae EGI 80759T.</title>
        <authorList>
            <person name="Chen D.-D."/>
            <person name="Tian Y."/>
            <person name="Jiao J.-Y."/>
            <person name="Zhang X.-T."/>
            <person name="Zhang Y.-G."/>
            <person name="Zhang Y."/>
            <person name="Xiao M."/>
            <person name="Shu W.-S."/>
            <person name="Li W.-J."/>
        </authorList>
    </citation>
    <scope>NUCLEOTIDE SEQUENCE [LARGE SCALE GENOMIC DNA]</scope>
    <source>
        <strain evidence="10 11">EGI 80759</strain>
    </source>
</reference>
<evidence type="ECO:0000256" key="3">
    <source>
        <dbReference type="ARBA" id="ARBA00022475"/>
    </source>
</evidence>
<dbReference type="OrthoDB" id="3572933at2"/>
<keyword evidence="11" id="KW-1185">Reference proteome</keyword>
<evidence type="ECO:0000313" key="10">
    <source>
        <dbReference type="EMBL" id="QBI20891.1"/>
    </source>
</evidence>
<feature type="transmembrane region" description="Helical" evidence="9">
    <location>
        <begin position="6"/>
        <end position="29"/>
    </location>
</feature>
<accession>A0A411YIC0</accession>
<keyword evidence="6 9" id="KW-1133">Transmembrane helix</keyword>
<dbReference type="GO" id="GO:0005886">
    <property type="term" value="C:plasma membrane"/>
    <property type="evidence" value="ECO:0007669"/>
    <property type="project" value="UniProtKB-SubCell"/>
</dbReference>
<comment type="similarity">
    <text evidence="8">Belongs to the binding-protein-dependent transport system permease family. LivHM subfamily.</text>
</comment>
<protein>
    <submittedName>
        <fullName evidence="10">Branched-chain amino acid ABC transporter permease</fullName>
    </submittedName>
</protein>
<comment type="subcellular location">
    <subcellularLocation>
        <location evidence="1">Cell membrane</location>
        <topology evidence="1">Multi-pass membrane protein</topology>
    </subcellularLocation>
</comment>
<evidence type="ECO:0000256" key="5">
    <source>
        <dbReference type="ARBA" id="ARBA00022970"/>
    </source>
</evidence>
<keyword evidence="3" id="KW-1003">Cell membrane</keyword>
<keyword evidence="4 9" id="KW-0812">Transmembrane</keyword>
<evidence type="ECO:0000256" key="9">
    <source>
        <dbReference type="SAM" id="Phobius"/>
    </source>
</evidence>
<feature type="transmembrane region" description="Helical" evidence="9">
    <location>
        <begin position="192"/>
        <end position="215"/>
    </location>
</feature>
<gene>
    <name evidence="10" type="ORF">ER308_15795</name>
</gene>
<dbReference type="AlphaFoldDB" id="A0A411YIC0"/>
<feature type="transmembrane region" description="Helical" evidence="9">
    <location>
        <begin position="36"/>
        <end position="57"/>
    </location>
</feature>
<proteinExistence type="inferred from homology"/>
<keyword evidence="5" id="KW-0029">Amino-acid transport</keyword>
<dbReference type="EMBL" id="CP036402">
    <property type="protein sequence ID" value="QBI20891.1"/>
    <property type="molecule type" value="Genomic_DNA"/>
</dbReference>
<feature type="transmembrane region" description="Helical" evidence="9">
    <location>
        <begin position="137"/>
        <end position="161"/>
    </location>
</feature>